<dbReference type="Proteomes" id="UP000886005">
    <property type="component" value="Unassembled WGS sequence"/>
</dbReference>
<dbReference type="AlphaFoldDB" id="A0A7V1LKA2"/>
<proteinExistence type="inferred from homology"/>
<comment type="caution">
    <text evidence="2">The sequence shown here is derived from an EMBL/GenBank/DDBJ whole genome shotgun (WGS) entry which is preliminary data.</text>
</comment>
<dbReference type="Pfam" id="PF07676">
    <property type="entry name" value="PD40"/>
    <property type="match status" value="4"/>
</dbReference>
<dbReference type="EMBL" id="DRLD01000067">
    <property type="protein sequence ID" value="HED09513.1"/>
    <property type="molecule type" value="Genomic_DNA"/>
</dbReference>
<name>A0A7V1LKA2_CALAY</name>
<evidence type="ECO:0000313" key="2">
    <source>
        <dbReference type="EMBL" id="HED09513.1"/>
    </source>
</evidence>
<dbReference type="Gene3D" id="2.120.10.30">
    <property type="entry name" value="TolB, C-terminal domain"/>
    <property type="match status" value="3"/>
</dbReference>
<dbReference type="PANTHER" id="PTHR36842">
    <property type="entry name" value="PROTEIN TOLB HOMOLOG"/>
    <property type="match status" value="1"/>
</dbReference>
<dbReference type="InterPro" id="IPR011042">
    <property type="entry name" value="6-blade_b-propeller_TolB-like"/>
</dbReference>
<dbReference type="PROSITE" id="PS51257">
    <property type="entry name" value="PROKAR_LIPOPROTEIN"/>
    <property type="match status" value="1"/>
</dbReference>
<accession>A0A7V1LKA2</accession>
<dbReference type="SUPFAM" id="SSF69304">
    <property type="entry name" value="Tricorn protease N-terminal domain"/>
    <property type="match status" value="1"/>
</dbReference>
<dbReference type="PANTHER" id="PTHR36842:SF1">
    <property type="entry name" value="PROTEIN TOLB"/>
    <property type="match status" value="1"/>
</dbReference>
<protein>
    <submittedName>
        <fullName evidence="2">Uncharacterized protein</fullName>
    </submittedName>
</protein>
<gene>
    <name evidence="2" type="ORF">ENJ10_02395</name>
</gene>
<comment type="similarity">
    <text evidence="1">Belongs to the TolB family.</text>
</comment>
<sequence length="357" mass="40538">MRTTLLFLTAVFIFLTACKKQDQTDTSAAVPDTLRFKQEKHLKNIRMLTNGGENAEAYFSFKEDQLIFQSTHGQYKCDQIFTMNLDGSHKQLVSTGKGRTTCAYFLPGDKKIIYASTHADNEECPQPPDRSKGYVWKIFSSFDLYVANRDGSDPQVFLPSPGYDAEATVSPKGDKIVFTSMRDGDLDIYTVNIDGTGLKRLTTALGYDGGPFFNWDGSKIVYRAFHPKTEKEIARYKQLLSEDLIEPNAFQIWVMDADGSNKRQITDNEYANFAPFFHPDGKRIIFCSNKGSSDPRRPDFNLWMINTDGSGLEQVTFFDSFDGFPMFNHDGTKLVFASNRFNAKPRETNIFIADWID</sequence>
<reference evidence="2" key="1">
    <citation type="journal article" date="2020" name="mSystems">
        <title>Genome- and Community-Level Interaction Insights into Carbon Utilization and Element Cycling Functions of Hydrothermarchaeota in Hydrothermal Sediment.</title>
        <authorList>
            <person name="Zhou Z."/>
            <person name="Liu Y."/>
            <person name="Xu W."/>
            <person name="Pan J."/>
            <person name="Luo Z.H."/>
            <person name="Li M."/>
        </authorList>
    </citation>
    <scope>NUCLEOTIDE SEQUENCE [LARGE SCALE GENOMIC DNA]</scope>
    <source>
        <strain evidence="2">HyVt-456</strain>
    </source>
</reference>
<evidence type="ECO:0000256" key="1">
    <source>
        <dbReference type="ARBA" id="ARBA00009820"/>
    </source>
</evidence>
<dbReference type="InterPro" id="IPR011659">
    <property type="entry name" value="WD40"/>
</dbReference>
<organism evidence="2">
    <name type="scientific">Caldithrix abyssi</name>
    <dbReference type="NCBI Taxonomy" id="187145"/>
    <lineage>
        <taxon>Bacteria</taxon>
        <taxon>Pseudomonadati</taxon>
        <taxon>Calditrichota</taxon>
        <taxon>Calditrichia</taxon>
        <taxon>Calditrichales</taxon>
        <taxon>Calditrichaceae</taxon>
        <taxon>Caldithrix</taxon>
    </lineage>
</organism>